<dbReference type="GO" id="GO:0004497">
    <property type="term" value="F:monooxygenase activity"/>
    <property type="evidence" value="ECO:0007669"/>
    <property type="project" value="UniProtKB-KW"/>
</dbReference>
<dbReference type="AlphaFoldDB" id="Q5YMJ5"/>
<accession>Q5YMJ5</accession>
<keyword evidence="2" id="KW-1185">Reference proteome</keyword>
<dbReference type="Proteomes" id="UP000006820">
    <property type="component" value="Plasmid pNF1"/>
</dbReference>
<reference evidence="1 2" key="1">
    <citation type="journal article" date="2004" name="Proc. Natl. Acad. Sci. U.S.A.">
        <title>The complete genomic sequence of Nocardia farcinica IFM 10152.</title>
        <authorList>
            <person name="Ishikawa J."/>
            <person name="Yamashita A."/>
            <person name="Mikami Y."/>
            <person name="Hoshino Y."/>
            <person name="Kurita H."/>
            <person name="Hotta K."/>
            <person name="Shiba T."/>
            <person name="Hattori M."/>
        </authorList>
    </citation>
    <scope>NUCLEOTIDE SEQUENCE [LARGE SCALE GENOMIC DNA]</scope>
    <source>
        <strain evidence="1 2">IFM 10152</strain>
        <plasmid evidence="2">Plasmid pNF1</plasmid>
    </source>
</reference>
<keyword evidence="1" id="KW-0503">Monooxygenase</keyword>
<dbReference type="KEGG" id="nfa:PNF1_700"/>
<keyword evidence="1" id="KW-0614">Plasmid</keyword>
<dbReference type="SUPFAM" id="SSF51905">
    <property type="entry name" value="FAD/NAD(P)-binding domain"/>
    <property type="match status" value="2"/>
</dbReference>
<evidence type="ECO:0000313" key="1">
    <source>
        <dbReference type="EMBL" id="BAD60596.1"/>
    </source>
</evidence>
<proteinExistence type="predicted"/>
<dbReference type="PANTHER" id="PTHR42877">
    <property type="entry name" value="L-ORNITHINE N(5)-MONOOXYGENASE-RELATED"/>
    <property type="match status" value="1"/>
</dbReference>
<dbReference type="InterPro" id="IPR036188">
    <property type="entry name" value="FAD/NAD-bd_sf"/>
</dbReference>
<sequence length="507" mass="56002">MTGPVLRHSVVVVGAGFGGLTMGAELKAAGVHDFVILEEGNDVGGVWRENTYPGCACDVPSHLYSFAFDPHRDAQVRYPDQASILAYMRAVADRNGLREHLRSSTSVKSAVYNDADGSWTLTTERGQHLHTEAVVWAVGQLHRPAVPQIPDAHTFGGRAFHSARWDHTVDPTGHIAVVGTGSSAAQMVPELARTAASVTVYQRTPAWILPKPDSRFGPGTRWALEHIPGLHRLYRAGLYHGADLVLAPIMRGGWSARPAAWIARAHLRRQVPDPALRVKLTPHYRIGEKRILMDSRFYPALALPHVELVTDPIDRITEEGIRTADTPHRRTHRRHDVIVWATGFRAPELLGGITVRGRGGRDLHAQWAHWGRPEAFFGLAIPGFPSMYLIAGPHSFTPANSNPALKRHQARYIMRCLELTARLGAPIEVAPASMANYRRWLNTELARTVWPDGVPSWFKRRSDGQITNPWPASAREFGRLLDRHHPADTFTEVSVAAGAAGQDWQAG</sequence>
<dbReference type="Pfam" id="PF13738">
    <property type="entry name" value="Pyr_redox_3"/>
    <property type="match status" value="1"/>
</dbReference>
<organism evidence="1 2">
    <name type="scientific">Nocardia farcinica (strain IFM 10152)</name>
    <dbReference type="NCBI Taxonomy" id="247156"/>
    <lineage>
        <taxon>Bacteria</taxon>
        <taxon>Bacillati</taxon>
        <taxon>Actinomycetota</taxon>
        <taxon>Actinomycetes</taxon>
        <taxon>Mycobacteriales</taxon>
        <taxon>Nocardiaceae</taxon>
        <taxon>Nocardia</taxon>
    </lineage>
</organism>
<dbReference type="EMBL" id="AP006619">
    <property type="protein sequence ID" value="BAD60596.1"/>
    <property type="molecule type" value="Genomic_DNA"/>
</dbReference>
<evidence type="ECO:0000313" key="2">
    <source>
        <dbReference type="Proteomes" id="UP000006820"/>
    </source>
</evidence>
<keyword evidence="1" id="KW-0560">Oxidoreductase</keyword>
<gene>
    <name evidence="1" type="ordered locus">PNF1_700</name>
</gene>
<dbReference type="eggNOG" id="COG2072">
    <property type="taxonomic scope" value="Bacteria"/>
</dbReference>
<geneLocation type="plasmid" evidence="1 2">
    <name>pNF1</name>
</geneLocation>
<dbReference type="HOGENOM" id="CLU_006937_7_1_11"/>
<name>Q5YMJ5_NOCFA</name>
<dbReference type="InterPro" id="IPR051209">
    <property type="entry name" value="FAD-bind_Monooxygenase_sf"/>
</dbReference>
<dbReference type="PANTHER" id="PTHR42877:SF4">
    <property type="entry name" value="FAD_NAD(P)-BINDING DOMAIN-CONTAINING PROTEIN-RELATED"/>
    <property type="match status" value="1"/>
</dbReference>
<dbReference type="Gene3D" id="3.50.50.60">
    <property type="entry name" value="FAD/NAD(P)-binding domain"/>
    <property type="match status" value="2"/>
</dbReference>
<protein>
    <submittedName>
        <fullName evidence="1">Putative monooxygenase</fullName>
    </submittedName>
</protein>